<dbReference type="AlphaFoldDB" id="A0A376AGL4"/>
<protein>
    <submittedName>
        <fullName evidence="1">Uncharacterized protein</fullName>
    </submittedName>
</protein>
<gene>
    <name evidence="1" type="ORF">RHIZ70_2646</name>
</gene>
<evidence type="ECO:0000313" key="1">
    <source>
        <dbReference type="EMBL" id="SSC66938.1"/>
    </source>
</evidence>
<proteinExistence type="predicted"/>
<dbReference type="Proteomes" id="UP000254764">
    <property type="component" value="Unassembled WGS sequence"/>
</dbReference>
<name>A0A376AGL4_9HYPH</name>
<keyword evidence="2" id="KW-1185">Reference proteome</keyword>
<accession>A0A376AGL4</accession>
<evidence type="ECO:0000313" key="2">
    <source>
        <dbReference type="Proteomes" id="UP000254764"/>
    </source>
</evidence>
<dbReference type="EMBL" id="UEYP01000003">
    <property type="protein sequence ID" value="SSC66938.1"/>
    <property type="molecule type" value="Genomic_DNA"/>
</dbReference>
<sequence length="52" mass="5454">MVAAYAVELNGLPSSDFKTKSRGEIIVAAQFVAGVVCLIEGTQPASRLGTWT</sequence>
<organism evidence="1 2">
    <name type="scientific">Ciceribacter selenitireducens ATCC BAA-1503</name>
    <dbReference type="NCBI Taxonomy" id="1336235"/>
    <lineage>
        <taxon>Bacteria</taxon>
        <taxon>Pseudomonadati</taxon>
        <taxon>Pseudomonadota</taxon>
        <taxon>Alphaproteobacteria</taxon>
        <taxon>Hyphomicrobiales</taxon>
        <taxon>Rhizobiaceae</taxon>
        <taxon>Ciceribacter</taxon>
    </lineage>
</organism>
<reference evidence="2" key="1">
    <citation type="submission" date="2018-07" db="EMBL/GenBank/DDBJ databases">
        <authorList>
            <person name="Peiro R."/>
            <person name="Begona"/>
            <person name="Cbmso G."/>
            <person name="Lopez M."/>
            <person name="Gonzalez S."/>
        </authorList>
    </citation>
    <scope>NUCLEOTIDE SEQUENCE [LARGE SCALE GENOMIC DNA]</scope>
</reference>